<evidence type="ECO:0000313" key="2">
    <source>
        <dbReference type="EMBL" id="KAF7263119.1"/>
    </source>
</evidence>
<evidence type="ECO:0000256" key="1">
    <source>
        <dbReference type="SAM" id="MobiDB-lite"/>
    </source>
</evidence>
<evidence type="ECO:0000313" key="3">
    <source>
        <dbReference type="EMBL" id="KAF7263120.1"/>
    </source>
</evidence>
<keyword evidence="4" id="KW-1185">Reference proteome</keyword>
<evidence type="ECO:0000313" key="4">
    <source>
        <dbReference type="Proteomes" id="UP000625711"/>
    </source>
</evidence>
<organism evidence="2 4">
    <name type="scientific">Rhynchophorus ferrugineus</name>
    <name type="common">Red palm weevil</name>
    <name type="synonym">Curculio ferrugineus</name>
    <dbReference type="NCBI Taxonomy" id="354439"/>
    <lineage>
        <taxon>Eukaryota</taxon>
        <taxon>Metazoa</taxon>
        <taxon>Ecdysozoa</taxon>
        <taxon>Arthropoda</taxon>
        <taxon>Hexapoda</taxon>
        <taxon>Insecta</taxon>
        <taxon>Pterygota</taxon>
        <taxon>Neoptera</taxon>
        <taxon>Endopterygota</taxon>
        <taxon>Coleoptera</taxon>
        <taxon>Polyphaga</taxon>
        <taxon>Cucujiformia</taxon>
        <taxon>Curculionidae</taxon>
        <taxon>Dryophthorinae</taxon>
        <taxon>Rhynchophorus</taxon>
    </lineage>
</organism>
<gene>
    <name evidence="3" type="ORF">GWI33_003596</name>
    <name evidence="2" type="ORF">GWI33_003597</name>
</gene>
<proteinExistence type="predicted"/>
<dbReference type="AlphaFoldDB" id="A0A834HKQ0"/>
<dbReference type="EMBL" id="JAACXV010023223">
    <property type="protein sequence ID" value="KAF7263119.1"/>
    <property type="molecule type" value="Genomic_DNA"/>
</dbReference>
<feature type="compositionally biased region" description="Polar residues" evidence="1">
    <location>
        <begin position="1"/>
        <end position="19"/>
    </location>
</feature>
<protein>
    <submittedName>
        <fullName evidence="2">Uncharacterized protein</fullName>
    </submittedName>
</protein>
<name>A0A834HKQ0_RHYFE</name>
<reference evidence="2" key="1">
    <citation type="submission" date="2020-08" db="EMBL/GenBank/DDBJ databases">
        <title>Genome sequencing and assembly of the red palm weevil Rhynchophorus ferrugineus.</title>
        <authorList>
            <person name="Dias G.B."/>
            <person name="Bergman C.M."/>
            <person name="Manee M."/>
        </authorList>
    </citation>
    <scope>NUCLEOTIDE SEQUENCE</scope>
    <source>
        <strain evidence="2">AA-2017</strain>
        <tissue evidence="2">Whole larva</tissue>
    </source>
</reference>
<sequence>MEKSGATFSELSSRSSLPTHSARDQKSLNNHTGPGIINFPRGRRGRAGAIPPPHTYLLSSAPITRTHTRAEKFAILTLRRAVAFPAGRDFRYDSPGIHLTLPPF</sequence>
<feature type="region of interest" description="Disordered" evidence="1">
    <location>
        <begin position="1"/>
        <end position="53"/>
    </location>
</feature>
<dbReference type="Proteomes" id="UP000625711">
    <property type="component" value="Unassembled WGS sequence"/>
</dbReference>
<dbReference type="EMBL" id="JAACXV010023222">
    <property type="protein sequence ID" value="KAF7263120.1"/>
    <property type="molecule type" value="Genomic_DNA"/>
</dbReference>
<comment type="caution">
    <text evidence="2">The sequence shown here is derived from an EMBL/GenBank/DDBJ whole genome shotgun (WGS) entry which is preliminary data.</text>
</comment>
<accession>A0A834HKQ0</accession>